<accession>A0A078FA37</accession>
<keyword evidence="4" id="KW-1185">Reference proteome</keyword>
<proteinExistence type="predicted"/>
<dbReference type="Proteomes" id="UP000028999">
    <property type="component" value="Unassembled WGS sequence"/>
</dbReference>
<reference evidence="2" key="3">
    <citation type="submission" date="2021-01" db="EMBL/GenBank/DDBJ databases">
        <authorList>
            <consortium name="Genoscope - CEA"/>
            <person name="William W."/>
        </authorList>
    </citation>
    <scope>NUCLEOTIDE SEQUENCE</scope>
</reference>
<dbReference type="Proteomes" id="UP001295469">
    <property type="component" value="Chromosome C04"/>
</dbReference>
<dbReference type="Gramene" id="CDY08663">
    <property type="protein sequence ID" value="CDY08663"/>
    <property type="gene ID" value="GSBRNA2T00000508001"/>
</dbReference>
<reference evidence="3 4" key="1">
    <citation type="journal article" date="2014" name="Science">
        <title>Plant genetics. Early allopolyploid evolution in the post-Neolithic Brassica napus oilseed genome.</title>
        <authorList>
            <person name="Chalhoub B."/>
            <person name="Denoeud F."/>
            <person name="Liu S."/>
            <person name="Parkin I.A."/>
            <person name="Tang H."/>
            <person name="Wang X."/>
            <person name="Chiquet J."/>
            <person name="Belcram H."/>
            <person name="Tong C."/>
            <person name="Samans B."/>
            <person name="Correa M."/>
            <person name="Da Silva C."/>
            <person name="Just J."/>
            <person name="Falentin C."/>
            <person name="Koh C.S."/>
            <person name="Le Clainche I."/>
            <person name="Bernard M."/>
            <person name="Bento P."/>
            <person name="Noel B."/>
            <person name="Labadie K."/>
            <person name="Alberti A."/>
            <person name="Charles M."/>
            <person name="Arnaud D."/>
            <person name="Guo H."/>
            <person name="Daviaud C."/>
            <person name="Alamery S."/>
            <person name="Jabbari K."/>
            <person name="Zhao M."/>
            <person name="Edger P.P."/>
            <person name="Chelaifa H."/>
            <person name="Tack D."/>
            <person name="Lassalle G."/>
            <person name="Mestiri I."/>
            <person name="Schnel N."/>
            <person name="Le Paslier M.C."/>
            <person name="Fan G."/>
            <person name="Renault V."/>
            <person name="Bayer P.E."/>
            <person name="Golicz A.A."/>
            <person name="Manoli S."/>
            <person name="Lee T.H."/>
            <person name="Thi V.H."/>
            <person name="Chalabi S."/>
            <person name="Hu Q."/>
            <person name="Fan C."/>
            <person name="Tollenaere R."/>
            <person name="Lu Y."/>
            <person name="Battail C."/>
            <person name="Shen J."/>
            <person name="Sidebottom C.H."/>
            <person name="Wang X."/>
            <person name="Canaguier A."/>
            <person name="Chauveau A."/>
            <person name="Berard A."/>
            <person name="Deniot G."/>
            <person name="Guan M."/>
            <person name="Liu Z."/>
            <person name="Sun F."/>
            <person name="Lim Y.P."/>
            <person name="Lyons E."/>
            <person name="Town C.D."/>
            <person name="Bancroft I."/>
            <person name="Wang X."/>
            <person name="Meng J."/>
            <person name="Ma J."/>
            <person name="Pires J.C."/>
            <person name="King G.J."/>
            <person name="Brunel D."/>
            <person name="Delourme R."/>
            <person name="Renard M."/>
            <person name="Aury J.M."/>
            <person name="Adams K.L."/>
            <person name="Batley J."/>
            <person name="Snowdon R.J."/>
            <person name="Tost J."/>
            <person name="Edwards D."/>
            <person name="Zhou Y."/>
            <person name="Hua W."/>
            <person name="Sharpe A.G."/>
            <person name="Paterson A.H."/>
            <person name="Guan C."/>
            <person name="Wincker P."/>
        </authorList>
    </citation>
    <scope>NUCLEOTIDE SEQUENCE [LARGE SCALE GENOMIC DNA]</scope>
    <source>
        <strain evidence="4">cv. Darmor-bzh</strain>
    </source>
</reference>
<feature type="region of interest" description="Disordered" evidence="1">
    <location>
        <begin position="49"/>
        <end position="94"/>
    </location>
</feature>
<dbReference type="EMBL" id="LK031987">
    <property type="protein sequence ID" value="CDY08663.1"/>
    <property type="molecule type" value="Genomic_DNA"/>
</dbReference>
<evidence type="ECO:0000313" key="3">
    <source>
        <dbReference type="EMBL" id="CDY08663.1"/>
    </source>
</evidence>
<dbReference type="PaxDb" id="3708-A0A078FA37"/>
<protein>
    <submittedName>
        <fullName evidence="2">(rape) hypothetical protein</fullName>
    </submittedName>
    <submittedName>
        <fullName evidence="3">BnaC04g19720D protein</fullName>
    </submittedName>
</protein>
<sequence>MAEARDRLERAVNYAATFAANRRRQGVVLDEAATRLGASEHPVQRLLLDSRVPGSLNGENYTSWRPVRGNESGHRGPRGHSPTEPMSWPRPRRG</sequence>
<gene>
    <name evidence="3" type="primary">BnaC04g19720D</name>
    <name evidence="2" type="ORF">DARMORV10_C04P28740.1</name>
    <name evidence="3" type="ORF">GSBRNA2T00000508001</name>
</gene>
<name>A0A078FA37_BRANA</name>
<evidence type="ECO:0000313" key="2">
    <source>
        <dbReference type="EMBL" id="CAF1840015.1"/>
    </source>
</evidence>
<dbReference type="AlphaFoldDB" id="A0A078FA37"/>
<dbReference type="EMBL" id="HG994368">
    <property type="protein sequence ID" value="CAF1840015.1"/>
    <property type="molecule type" value="Genomic_DNA"/>
</dbReference>
<reference evidence="3" key="2">
    <citation type="submission" date="2014-06" db="EMBL/GenBank/DDBJ databases">
        <authorList>
            <person name="Genoscope - CEA"/>
        </authorList>
    </citation>
    <scope>NUCLEOTIDE SEQUENCE</scope>
</reference>
<evidence type="ECO:0000313" key="4">
    <source>
        <dbReference type="Proteomes" id="UP000028999"/>
    </source>
</evidence>
<organism evidence="3 4">
    <name type="scientific">Brassica napus</name>
    <name type="common">Rape</name>
    <dbReference type="NCBI Taxonomy" id="3708"/>
    <lineage>
        <taxon>Eukaryota</taxon>
        <taxon>Viridiplantae</taxon>
        <taxon>Streptophyta</taxon>
        <taxon>Embryophyta</taxon>
        <taxon>Tracheophyta</taxon>
        <taxon>Spermatophyta</taxon>
        <taxon>Magnoliopsida</taxon>
        <taxon>eudicotyledons</taxon>
        <taxon>Gunneridae</taxon>
        <taxon>Pentapetalae</taxon>
        <taxon>rosids</taxon>
        <taxon>malvids</taxon>
        <taxon>Brassicales</taxon>
        <taxon>Brassicaceae</taxon>
        <taxon>Brassiceae</taxon>
        <taxon>Brassica</taxon>
    </lineage>
</organism>
<evidence type="ECO:0000256" key="1">
    <source>
        <dbReference type="SAM" id="MobiDB-lite"/>
    </source>
</evidence>